<feature type="non-terminal residue" evidence="1">
    <location>
        <position position="1"/>
    </location>
</feature>
<sequence length="41" mass="4953">RSLIKYDNDKNNDYKNSIDFDNNIVSEEEEKDQSNQEEEDQ</sequence>
<evidence type="ECO:0000313" key="1">
    <source>
        <dbReference type="EMBL" id="CAG8714118.1"/>
    </source>
</evidence>
<dbReference type="EMBL" id="CAJVQC010021596">
    <property type="protein sequence ID" value="CAG8714118.1"/>
    <property type="molecule type" value="Genomic_DNA"/>
</dbReference>
<evidence type="ECO:0000313" key="2">
    <source>
        <dbReference type="Proteomes" id="UP000789920"/>
    </source>
</evidence>
<feature type="non-terminal residue" evidence="1">
    <location>
        <position position="41"/>
    </location>
</feature>
<proteinExistence type="predicted"/>
<organism evidence="1 2">
    <name type="scientific">Racocetra persica</name>
    <dbReference type="NCBI Taxonomy" id="160502"/>
    <lineage>
        <taxon>Eukaryota</taxon>
        <taxon>Fungi</taxon>
        <taxon>Fungi incertae sedis</taxon>
        <taxon>Mucoromycota</taxon>
        <taxon>Glomeromycotina</taxon>
        <taxon>Glomeromycetes</taxon>
        <taxon>Diversisporales</taxon>
        <taxon>Gigasporaceae</taxon>
        <taxon>Racocetra</taxon>
    </lineage>
</organism>
<protein>
    <submittedName>
        <fullName evidence="1">6675_t:CDS:1</fullName>
    </submittedName>
</protein>
<name>A0ACA9PPL5_9GLOM</name>
<dbReference type="Proteomes" id="UP000789920">
    <property type="component" value="Unassembled WGS sequence"/>
</dbReference>
<keyword evidence="2" id="KW-1185">Reference proteome</keyword>
<gene>
    <name evidence="1" type="ORF">RPERSI_LOCUS10758</name>
</gene>
<comment type="caution">
    <text evidence="1">The sequence shown here is derived from an EMBL/GenBank/DDBJ whole genome shotgun (WGS) entry which is preliminary data.</text>
</comment>
<reference evidence="1" key="1">
    <citation type="submission" date="2021-06" db="EMBL/GenBank/DDBJ databases">
        <authorList>
            <person name="Kallberg Y."/>
            <person name="Tangrot J."/>
            <person name="Rosling A."/>
        </authorList>
    </citation>
    <scope>NUCLEOTIDE SEQUENCE</scope>
    <source>
        <strain evidence="1">MA461A</strain>
    </source>
</reference>
<accession>A0ACA9PPL5</accession>